<dbReference type="Pfam" id="PF03401">
    <property type="entry name" value="TctC"/>
    <property type="match status" value="1"/>
</dbReference>
<dbReference type="OrthoDB" id="7248487at2"/>
<evidence type="ECO:0000313" key="4">
    <source>
        <dbReference type="Proteomes" id="UP000219050"/>
    </source>
</evidence>
<evidence type="ECO:0000256" key="1">
    <source>
        <dbReference type="ARBA" id="ARBA00006987"/>
    </source>
</evidence>
<dbReference type="EMBL" id="CP021404">
    <property type="protein sequence ID" value="ATI42381.1"/>
    <property type="molecule type" value="Genomic_DNA"/>
</dbReference>
<accession>A0A291M089</accession>
<dbReference type="InterPro" id="IPR005064">
    <property type="entry name" value="BUG"/>
</dbReference>
<evidence type="ECO:0000256" key="2">
    <source>
        <dbReference type="SAM" id="SignalP"/>
    </source>
</evidence>
<organism evidence="3 4">
    <name type="scientific">Pacificitalea manganoxidans</name>
    <dbReference type="NCBI Taxonomy" id="1411902"/>
    <lineage>
        <taxon>Bacteria</taxon>
        <taxon>Pseudomonadati</taxon>
        <taxon>Pseudomonadota</taxon>
        <taxon>Alphaproteobacteria</taxon>
        <taxon>Rhodobacterales</taxon>
        <taxon>Paracoccaceae</taxon>
        <taxon>Pacificitalea</taxon>
    </lineage>
</organism>
<dbReference type="AlphaFoldDB" id="A0A291M089"/>
<feature type="chain" id="PRO_5013398785" description="Tripartite-type tricarboxylate transporter receptor subunit TctC" evidence="2">
    <location>
        <begin position="31"/>
        <end position="323"/>
    </location>
</feature>
<dbReference type="InterPro" id="IPR042100">
    <property type="entry name" value="Bug_dom1"/>
</dbReference>
<dbReference type="PIRSF" id="PIRSF017082">
    <property type="entry name" value="YflP"/>
    <property type="match status" value="1"/>
</dbReference>
<gene>
    <name evidence="3" type="ORF">CBW24_10405</name>
</gene>
<reference evidence="3 4" key="1">
    <citation type="submission" date="2017-05" db="EMBL/GenBank/DDBJ databases">
        <title>Comparative genomic and metabolic analysis of manganese-oxidizing mechanisms in Celeribater manganoxidans DY25T: its adaption to the environment of polymetallic nodule.</title>
        <authorList>
            <person name="Wang X."/>
        </authorList>
    </citation>
    <scope>NUCLEOTIDE SEQUENCE [LARGE SCALE GENOMIC DNA]</scope>
    <source>
        <strain evidence="3 4">DY25</strain>
    </source>
</reference>
<dbReference type="PANTHER" id="PTHR42928:SF5">
    <property type="entry name" value="BLR1237 PROTEIN"/>
    <property type="match status" value="1"/>
</dbReference>
<keyword evidence="4" id="KW-1185">Reference proteome</keyword>
<dbReference type="PANTHER" id="PTHR42928">
    <property type="entry name" value="TRICARBOXYLATE-BINDING PROTEIN"/>
    <property type="match status" value="1"/>
</dbReference>
<protein>
    <recommendedName>
        <fullName evidence="5">Tripartite-type tricarboxylate transporter receptor subunit TctC</fullName>
    </recommendedName>
</protein>
<comment type="similarity">
    <text evidence="1">Belongs to the UPF0065 (bug) family.</text>
</comment>
<feature type="signal peptide" evidence="2">
    <location>
        <begin position="1"/>
        <end position="30"/>
    </location>
</feature>
<evidence type="ECO:0000313" key="3">
    <source>
        <dbReference type="EMBL" id="ATI42381.1"/>
    </source>
</evidence>
<dbReference type="Gene3D" id="3.40.190.150">
    <property type="entry name" value="Bordetella uptake gene, domain 1"/>
    <property type="match status" value="1"/>
</dbReference>
<evidence type="ECO:0008006" key="5">
    <source>
        <dbReference type="Google" id="ProtNLM"/>
    </source>
</evidence>
<dbReference type="SUPFAM" id="SSF53850">
    <property type="entry name" value="Periplasmic binding protein-like II"/>
    <property type="match status" value="1"/>
</dbReference>
<keyword evidence="2" id="KW-0732">Signal</keyword>
<sequence length="323" mass="33590">MSGSIKGLIAAAAGAALFTAGITAPTPVRAEYPEKPVEMTVLFGGTANTIAQLLAELMADELGSPVVPVSRPGGGGAVGYAYVQGTRPDGYSIVWNSNSINTAHHTGKIPFDYSAFVPIARVSSEVPALAVRADSGWDSLDAMKAAAMDMEGTLKVGISGKGSFTHLTSAALFDAMGLGDKVTYISYGDGKAPVELLGGRIDAAIQWPGQFKSYVESGDLSVLAVTGADRIDLMPDVPTAAEQGVDIDITMWRGLAAPKGTPEDVVMKLQEAARAATETDAFKEASVNLGFEPAYMDNAAFGEQIAKDDAFYADLLTELGVTE</sequence>
<dbReference type="KEGG" id="cmag:CBW24_10405"/>
<dbReference type="Gene3D" id="3.40.190.10">
    <property type="entry name" value="Periplasmic binding protein-like II"/>
    <property type="match status" value="1"/>
</dbReference>
<dbReference type="Proteomes" id="UP000219050">
    <property type="component" value="Chromosome"/>
</dbReference>
<dbReference type="CDD" id="cd07012">
    <property type="entry name" value="PBP2_Bug_TTT"/>
    <property type="match status" value="1"/>
</dbReference>
<proteinExistence type="inferred from homology"/>
<dbReference type="RefSeq" id="WP_097373542.1">
    <property type="nucleotide sequence ID" value="NZ_CP021404.1"/>
</dbReference>
<name>A0A291M089_9RHOB</name>